<feature type="compositionally biased region" description="Basic and acidic residues" evidence="3">
    <location>
        <begin position="779"/>
        <end position="789"/>
    </location>
</feature>
<feature type="region of interest" description="Disordered" evidence="3">
    <location>
        <begin position="162"/>
        <end position="187"/>
    </location>
</feature>
<dbReference type="PANTHER" id="PTHR43503">
    <property type="entry name" value="MCG48959-RELATED"/>
    <property type="match status" value="1"/>
</dbReference>
<feature type="region of interest" description="Disordered" evidence="3">
    <location>
        <begin position="1514"/>
        <end position="1618"/>
    </location>
</feature>
<feature type="compositionally biased region" description="Low complexity" evidence="3">
    <location>
        <begin position="708"/>
        <end position="717"/>
    </location>
</feature>
<keyword evidence="1" id="KW-0880">Kelch repeat</keyword>
<protein>
    <submittedName>
        <fullName evidence="5">HCL278Wp</fullName>
    </submittedName>
</protein>
<feature type="compositionally biased region" description="Low complexity" evidence="3">
    <location>
        <begin position="1346"/>
        <end position="1355"/>
    </location>
</feature>
<feature type="compositionally biased region" description="Basic and acidic residues" evidence="3">
    <location>
        <begin position="757"/>
        <end position="769"/>
    </location>
</feature>
<feature type="compositionally biased region" description="Basic residues" evidence="3">
    <location>
        <begin position="800"/>
        <end position="811"/>
    </location>
</feature>
<dbReference type="Proteomes" id="UP000243052">
    <property type="component" value="Chromosome iii"/>
</dbReference>
<feature type="compositionally biased region" description="Basic and acidic residues" evidence="3">
    <location>
        <begin position="1537"/>
        <end position="1546"/>
    </location>
</feature>
<feature type="compositionally biased region" description="Pro residues" evidence="3">
    <location>
        <begin position="887"/>
        <end position="897"/>
    </location>
</feature>
<keyword evidence="6" id="KW-1185">Reference proteome</keyword>
<feature type="region of interest" description="Disordered" evidence="3">
    <location>
        <begin position="708"/>
        <end position="811"/>
    </location>
</feature>
<feature type="region of interest" description="Disordered" evidence="3">
    <location>
        <begin position="113"/>
        <end position="149"/>
    </location>
</feature>
<dbReference type="GO" id="GO:0045454">
    <property type="term" value="P:cell redox homeostasis"/>
    <property type="evidence" value="ECO:0007669"/>
    <property type="project" value="TreeGrafter"/>
</dbReference>
<feature type="compositionally biased region" description="Polar residues" evidence="3">
    <location>
        <begin position="666"/>
        <end position="680"/>
    </location>
</feature>
<feature type="region of interest" description="Disordered" evidence="3">
    <location>
        <begin position="1334"/>
        <end position="1360"/>
    </location>
</feature>
<dbReference type="GeneID" id="28723095"/>
<dbReference type="GO" id="GO:0005739">
    <property type="term" value="C:mitochondrion"/>
    <property type="evidence" value="ECO:0007669"/>
    <property type="project" value="TreeGrafter"/>
</dbReference>
<dbReference type="GO" id="GO:0005829">
    <property type="term" value="C:cytosol"/>
    <property type="evidence" value="ECO:0007669"/>
    <property type="project" value="TreeGrafter"/>
</dbReference>
<evidence type="ECO:0000256" key="2">
    <source>
        <dbReference type="ARBA" id="ARBA00022737"/>
    </source>
</evidence>
<sequence>MLPLLPASTTCRTLRLPTLDSAQTVEFSPLEQKKLMLDCRTGAATAIGRSSIYVHGGLTIGLNLSEINSMHVQQELMMYFARRKESNFKNLCEYISKEAFHLDLITGKWERLRPPSDEESAESTFREHDVEDIGPESTARQNEKSYAATSAVFTDENTKRTHITSTKDIAPGSEIGGGVSPDISRHQQQNDIRERIFHAICCYDGGLYAFGGLVASAQSDYELVATNELWRFDIRSRVWKLLSNDQRVIRRFNHAIHVLYEHDDSHDTYIVIVGGLNNMDKPVTKIDLYNITRNRWESYPDLNEDMSSDEFEALAVKHLDANIDGKGVKIVPELGFCVVIETNEDRRPTLAFYSSIKGSHMNPEDTEENPFVLIPLVDYAIGVRLKTDIAGKYSQTRPRIPFDLSYASGNIFACSIIFAGFSSDLQACNNACYIYDIPSGKWTRLNATCGHSGIERHRFWKLFVWESHHKAIMLGSSTHDKCLPSVQKFETLISMRLNLTNIFPTAKVPLSLPNLVPNSAKSDSSPMVPPPAFQKEHSTLKMDQFDNYSKYIVPPSEITSIRSVFPSFAMALGKDALEIHGRSLADFEFITEEGESVCVPTILLRKRWGRFFDNLLAQDYTQVSSSFDLGIPFKDSSKPFEASSSNLVTSMGYFTGSSKDDGVSPEGQSSSDNTAKNMQGMKSSLSSYSFHAKKSRSFVYVHLNNDASPDASSSTTSSEHELKESLSSPSPPALTDAYKKSGAATTSSTGGMVFRMPFKESSERVKKDSTSQPPTDIALCDKEGTDKQRRSSYTVGSGRHSSKAARFRRASHPAPNIRELPITAERYVTSQVNSRKASLASNLSSISYVSSNSDRMGNRTFRRNSDDVHLRNKLNFKIPLPAAHSPPSDPPPLPPPVWSSDMLAGNNRRPSDHSMTGAIRSMISSPSSSRCSSSFHEFEHPTAQFVTSRQTKSDDADPFRSSSPFTGPTSEKPFQKIPELDLDSKVTSFLSYQSPESSFARSPGILPRTTVTSTMDSSNSINSATFVVKGSELEPLLIPRSLYLPWPLDTIKAFAEFFYTGQVNGKWKLSPVALQLLTIAKQYELPLLYDLISEVFYSIVGKKEKSLHLLTQQLKETLIGKVKELFNNNPVKVDEYLSTSFCYQELTEDEISLSSISDGYIDINLMKKLSISSTNNPDPAGGSDAYQGRGFSIDSGSTTQTPVVSTAPVETSSQHHLYPDNPDYYPPETGRFPLHSKNATAISRKKSATVSTLLNRPDEYSKPLLSNPRNDTTSSDDASDQYHGIASTYGEGLESRGKDPSATKDDVFTVSASTISSSVPADYDRAGEAMPNLATKGTGDELSIQSSDSGSDAAGLGMVPSTKIEEKIRKRDSDNSIDPLKLTKEHVSTNIFSIFDKAGPRAEDPNSVEHTTLDYLASPHALPPVDYVIKLIYEASVLSSETLLTTRCLLCLHISKSLKSTRLRLSKELAELESKIAGEIPHYSLDPNATATPPEHQGRASKYTYGLSTLYRKQSDDLPEQKSYQKSTDTIESSSVDNRHETDQHLRKAARTSVSSSQDPSNSFYQKNPYISRSNHGAIISQSSLTLPNQSPTLKPKKHKESTGSPTGNAFSFFIRKR</sequence>
<proteinExistence type="predicted"/>
<reference evidence="5 6" key="1">
    <citation type="submission" date="2016-01" db="EMBL/GenBank/DDBJ databases">
        <title>Genome sequence of the yeast Holleya sinecauda.</title>
        <authorList>
            <person name="Dietrich F.S."/>
        </authorList>
    </citation>
    <scope>NUCLEOTIDE SEQUENCE [LARGE SCALE GENOMIC DNA]</scope>
    <source>
        <strain evidence="5 6">ATCC 58844</strain>
    </source>
</reference>
<feature type="region of interest" description="Disordered" evidence="3">
    <location>
        <begin position="1246"/>
        <end position="1283"/>
    </location>
</feature>
<feature type="region of interest" description="Disordered" evidence="3">
    <location>
        <begin position="1175"/>
        <end position="1232"/>
    </location>
</feature>
<accession>A0A109UYH9</accession>
<feature type="compositionally biased region" description="Polar residues" evidence="3">
    <location>
        <begin position="1552"/>
        <end position="1593"/>
    </location>
</feature>
<dbReference type="EMBL" id="CP014243">
    <property type="protein sequence ID" value="AMD19873.1"/>
    <property type="molecule type" value="Genomic_DNA"/>
</dbReference>
<dbReference type="InterPro" id="IPR015915">
    <property type="entry name" value="Kelch-typ_b-propeller"/>
</dbReference>
<feature type="domain" description="Attractin/MKLN-like beta-propeller" evidence="4">
    <location>
        <begin position="186"/>
        <end position="299"/>
    </location>
</feature>
<dbReference type="Pfam" id="PF24981">
    <property type="entry name" value="Beta-prop_ATRN-LZTR1"/>
    <property type="match status" value="1"/>
</dbReference>
<dbReference type="STRING" id="45286.A0A109UYH9"/>
<feature type="compositionally biased region" description="Low complexity" evidence="3">
    <location>
        <begin position="725"/>
        <end position="736"/>
    </location>
</feature>
<feature type="compositionally biased region" description="Polar residues" evidence="3">
    <location>
        <begin position="1267"/>
        <end position="1276"/>
    </location>
</feature>
<evidence type="ECO:0000313" key="6">
    <source>
        <dbReference type="Proteomes" id="UP000243052"/>
    </source>
</evidence>
<feature type="compositionally biased region" description="Polar residues" evidence="3">
    <location>
        <begin position="1194"/>
        <end position="1215"/>
    </location>
</feature>
<gene>
    <name evidence="5" type="ORF">AW171_hschr31731</name>
</gene>
<feature type="compositionally biased region" description="Polar residues" evidence="3">
    <location>
        <begin position="960"/>
        <end position="969"/>
    </location>
</feature>
<evidence type="ECO:0000256" key="3">
    <source>
        <dbReference type="SAM" id="MobiDB-lite"/>
    </source>
</evidence>
<dbReference type="OrthoDB" id="10001928at2759"/>
<dbReference type="InterPro" id="IPR056737">
    <property type="entry name" value="Beta-prop_ATRN-MKLN-like"/>
</dbReference>
<evidence type="ECO:0000256" key="1">
    <source>
        <dbReference type="ARBA" id="ARBA00022441"/>
    </source>
</evidence>
<feature type="region of interest" description="Disordered" evidence="3">
    <location>
        <begin position="879"/>
        <end position="975"/>
    </location>
</feature>
<organism evidence="5 6">
    <name type="scientific">Eremothecium sinecaudum</name>
    <dbReference type="NCBI Taxonomy" id="45286"/>
    <lineage>
        <taxon>Eukaryota</taxon>
        <taxon>Fungi</taxon>
        <taxon>Dikarya</taxon>
        <taxon>Ascomycota</taxon>
        <taxon>Saccharomycotina</taxon>
        <taxon>Saccharomycetes</taxon>
        <taxon>Saccharomycetales</taxon>
        <taxon>Saccharomycetaceae</taxon>
        <taxon>Eremothecium</taxon>
    </lineage>
</organism>
<name>A0A109UYH9_9SACH</name>
<feature type="compositionally biased region" description="Polar residues" evidence="3">
    <location>
        <begin position="1522"/>
        <end position="1536"/>
    </location>
</feature>
<feature type="compositionally biased region" description="Low complexity" evidence="3">
    <location>
        <begin position="921"/>
        <end position="934"/>
    </location>
</feature>
<feature type="region of interest" description="Disordered" evidence="3">
    <location>
        <begin position="658"/>
        <end position="680"/>
    </location>
</feature>
<dbReference type="RefSeq" id="XP_017986869.1">
    <property type="nucleotide sequence ID" value="XM_018131243.1"/>
</dbReference>
<keyword evidence="2" id="KW-0677">Repeat</keyword>
<evidence type="ECO:0000313" key="5">
    <source>
        <dbReference type="EMBL" id="AMD19873.1"/>
    </source>
</evidence>
<dbReference type="Gene3D" id="2.120.10.80">
    <property type="entry name" value="Kelch-type beta propeller"/>
    <property type="match status" value="1"/>
</dbReference>
<dbReference type="SUPFAM" id="SSF117281">
    <property type="entry name" value="Kelch motif"/>
    <property type="match status" value="1"/>
</dbReference>
<evidence type="ECO:0000259" key="4">
    <source>
        <dbReference type="Pfam" id="PF24981"/>
    </source>
</evidence>
<dbReference type="PANTHER" id="PTHR43503:SF2">
    <property type="entry name" value="NEGATIVE REGULATOR OF SPORULATION MDS3-RELATED"/>
    <property type="match status" value="1"/>
</dbReference>